<protein>
    <submittedName>
        <fullName evidence="2">Uncharacterized protein</fullName>
    </submittedName>
</protein>
<dbReference type="VEuPathDB" id="VectorBase:ASTE000529"/>
<dbReference type="EnsemblMetazoa" id="ASTEI10064-RA">
    <property type="protein sequence ID" value="ASTEI10064-PA"/>
    <property type="gene ID" value="ASTEI10064"/>
</dbReference>
<feature type="compositionally biased region" description="Polar residues" evidence="1">
    <location>
        <begin position="242"/>
        <end position="251"/>
    </location>
</feature>
<sequence>MGSLSSKISPSSESILDQSIDANPDPRSPTLLINRSPISQENAGVSRAAITKVKDLTAVLAEPSANVLHTPYNLLPKRFQSIIDPRSPSTFNRTPLVVQPEEVADCSLTNVVSSLQYEECTNAPEEEEIADASFKDCDAQLPDLCNLQIEYDETEPIIEKPANVKEITIFEDAEVIPFTGNDPRSPSIAIARTPMVLVKRDDGEEKEEEKVPKPNNAPQVAVPELQSFAGDVKAKVEREQHTPPQQGTQDSYGRGEQTPKKDKLTPAAIRAGNRTPLGCMTNIGTVSNNIRKMALVGQIKQSAMVSSDEQKLLPRGNELHAGSAEKQTNRSRIPKLRMS</sequence>
<dbReference type="VEuPathDB" id="VectorBase:ASTEI20_039878"/>
<dbReference type="Proteomes" id="UP000076408">
    <property type="component" value="Unassembled WGS sequence"/>
</dbReference>
<dbReference type="PANTHER" id="PTHR34756:SF1">
    <property type="entry name" value="CELL DIVISION CYCLE-ASSOCIATED PROTEIN 3"/>
    <property type="match status" value="1"/>
</dbReference>
<reference evidence="2" key="2">
    <citation type="submission" date="2020-05" db="UniProtKB">
        <authorList>
            <consortium name="EnsemblMetazoa"/>
        </authorList>
    </citation>
    <scope>IDENTIFICATION</scope>
    <source>
        <strain evidence="2">Indian</strain>
    </source>
</reference>
<feature type="region of interest" description="Disordered" evidence="1">
    <location>
        <begin position="201"/>
        <end position="222"/>
    </location>
</feature>
<dbReference type="OMA" id="CNLQIEY"/>
<feature type="region of interest" description="Disordered" evidence="1">
    <location>
        <begin position="307"/>
        <end position="339"/>
    </location>
</feature>
<dbReference type="InterPro" id="IPR038832">
    <property type="entry name" value="CDCA3"/>
</dbReference>
<keyword evidence="3" id="KW-1185">Reference proteome</keyword>
<evidence type="ECO:0000256" key="1">
    <source>
        <dbReference type="SAM" id="MobiDB-lite"/>
    </source>
</evidence>
<feature type="region of interest" description="Disordered" evidence="1">
    <location>
        <begin position="234"/>
        <end position="265"/>
    </location>
</feature>
<dbReference type="VEuPathDB" id="VectorBase:ASTEI10064"/>
<proteinExistence type="predicted"/>
<dbReference type="AlphaFoldDB" id="A0A182YNM8"/>
<accession>A0A182YNM8</accession>
<reference evidence="3" key="1">
    <citation type="journal article" date="2014" name="Genome Biol.">
        <title>Genome analysis of a major urban malaria vector mosquito, Anopheles stephensi.</title>
        <authorList>
            <person name="Jiang X."/>
            <person name="Peery A."/>
            <person name="Hall A.B."/>
            <person name="Sharma A."/>
            <person name="Chen X.G."/>
            <person name="Waterhouse R.M."/>
            <person name="Komissarov A."/>
            <person name="Riehle M.M."/>
            <person name="Shouche Y."/>
            <person name="Sharakhova M.V."/>
            <person name="Lawson D."/>
            <person name="Pakpour N."/>
            <person name="Arensburger P."/>
            <person name="Davidson V.L."/>
            <person name="Eiglmeier K."/>
            <person name="Emrich S."/>
            <person name="George P."/>
            <person name="Kennedy R.C."/>
            <person name="Mane S.P."/>
            <person name="Maslen G."/>
            <person name="Oringanje C."/>
            <person name="Qi Y."/>
            <person name="Settlage R."/>
            <person name="Tojo M."/>
            <person name="Tubio J.M."/>
            <person name="Unger M.F."/>
            <person name="Wang B."/>
            <person name="Vernick K.D."/>
            <person name="Ribeiro J.M."/>
            <person name="James A.A."/>
            <person name="Michel K."/>
            <person name="Riehle M.A."/>
            <person name="Luckhart S."/>
            <person name="Sharakhov I.V."/>
            <person name="Tu Z."/>
        </authorList>
    </citation>
    <scope>NUCLEOTIDE SEQUENCE [LARGE SCALE GENOMIC DNA]</scope>
    <source>
        <strain evidence="3">Indian</strain>
    </source>
</reference>
<evidence type="ECO:0000313" key="3">
    <source>
        <dbReference type="Proteomes" id="UP000076408"/>
    </source>
</evidence>
<dbReference type="PANTHER" id="PTHR34756">
    <property type="entry name" value="CELL DIVISION CYCLE-ASSOCIATED PROTEIN 3"/>
    <property type="match status" value="1"/>
</dbReference>
<feature type="region of interest" description="Disordered" evidence="1">
    <location>
        <begin position="1"/>
        <end position="38"/>
    </location>
</feature>
<evidence type="ECO:0000313" key="2">
    <source>
        <dbReference type="EnsemblMetazoa" id="ASTEI10064-PA"/>
    </source>
</evidence>
<name>A0A182YNM8_ANOST</name>
<feature type="compositionally biased region" description="Low complexity" evidence="1">
    <location>
        <begin position="1"/>
        <end position="14"/>
    </location>
</feature>
<organism evidence="2 3">
    <name type="scientific">Anopheles stephensi</name>
    <name type="common">Indo-Pakistan malaria mosquito</name>
    <dbReference type="NCBI Taxonomy" id="30069"/>
    <lineage>
        <taxon>Eukaryota</taxon>
        <taxon>Metazoa</taxon>
        <taxon>Ecdysozoa</taxon>
        <taxon>Arthropoda</taxon>
        <taxon>Hexapoda</taxon>
        <taxon>Insecta</taxon>
        <taxon>Pterygota</taxon>
        <taxon>Neoptera</taxon>
        <taxon>Endopterygota</taxon>
        <taxon>Diptera</taxon>
        <taxon>Nematocera</taxon>
        <taxon>Culicoidea</taxon>
        <taxon>Culicidae</taxon>
        <taxon>Anophelinae</taxon>
        <taxon>Anopheles</taxon>
    </lineage>
</organism>
<dbReference type="STRING" id="30069.A0A182YNM8"/>
<feature type="compositionally biased region" description="Basic and acidic residues" evidence="1">
    <location>
        <begin position="201"/>
        <end position="212"/>
    </location>
</feature>